<evidence type="ECO:0000313" key="2">
    <source>
        <dbReference type="EMBL" id="RDD81056.1"/>
    </source>
</evidence>
<proteinExistence type="predicted"/>
<dbReference type="OrthoDB" id="6057293at2"/>
<organism evidence="2 3">
    <name type="scientific">Dyella tabacisoli</name>
    <dbReference type="NCBI Taxonomy" id="2282381"/>
    <lineage>
        <taxon>Bacteria</taxon>
        <taxon>Pseudomonadati</taxon>
        <taxon>Pseudomonadota</taxon>
        <taxon>Gammaproteobacteria</taxon>
        <taxon>Lysobacterales</taxon>
        <taxon>Rhodanobacteraceae</taxon>
        <taxon>Dyella</taxon>
    </lineage>
</organism>
<feature type="chain" id="PRO_5017051675" evidence="1">
    <location>
        <begin position="17"/>
        <end position="722"/>
    </location>
</feature>
<accession>A0A369UKH3</accession>
<dbReference type="AlphaFoldDB" id="A0A369UKH3"/>
<evidence type="ECO:0000313" key="3">
    <source>
        <dbReference type="Proteomes" id="UP000253782"/>
    </source>
</evidence>
<dbReference type="SUPFAM" id="SSF89372">
    <property type="entry name" value="Fucose-specific lectin"/>
    <property type="match status" value="1"/>
</dbReference>
<reference evidence="2 3" key="1">
    <citation type="submission" date="2018-07" db="EMBL/GenBank/DDBJ databases">
        <title>Dyella tabacisoli L4-6T, whole genome shotgun sequence.</title>
        <authorList>
            <person name="Zhou X.-K."/>
            <person name="Li W.-J."/>
            <person name="Duan Y.-Q."/>
        </authorList>
    </citation>
    <scope>NUCLEOTIDE SEQUENCE [LARGE SCALE GENOMIC DNA]</scope>
    <source>
        <strain evidence="2 3">L4-6</strain>
    </source>
</reference>
<dbReference type="EMBL" id="QQAH01000012">
    <property type="protein sequence ID" value="RDD81056.1"/>
    <property type="molecule type" value="Genomic_DNA"/>
</dbReference>
<dbReference type="Gene3D" id="2.120.10.70">
    <property type="entry name" value="Fucose-specific lectin"/>
    <property type="match status" value="2"/>
</dbReference>
<keyword evidence="1" id="KW-0732">Signal</keyword>
<feature type="signal peptide" evidence="1">
    <location>
        <begin position="1"/>
        <end position="16"/>
    </location>
</feature>
<dbReference type="Proteomes" id="UP000253782">
    <property type="component" value="Unassembled WGS sequence"/>
</dbReference>
<sequence length="722" mass="77218">MVVGCCLTLFAIDAFAAPSSSGAALANSPVTLAPLDCMATGLIPTDANGQLPPSLPFYQPSVDGTTIDQVAQSSPNAAPYNHFTVRDNTMNAGLVPITSWALNTYTGFAPSGALASSQRGHVDSFSRSGVQVSGANAGLWLNSMDPAILMYSGSNSLNVGCWYNIPPYAKLFPSLSHELDVSFDTGVAKDGATDGSGNKAHAQAYFQLVAVDTRKCTVPTVVNNMTVYIPCTFTLAVDFYATPGSLDAAGPSVFFDSTHTIQGPIAQTWLSSSFPTTWLHSKPDSIPFQSVLFSGHEHFRITASEFVNVINAVIAQVTKQSSPLSPSPYENLSTNPLDYEIALLNVNGEVYDPCVDQSHIALCSSSNHGQLGMSVSNFRVTSTLDHQASGSPSGFNGASPMVLYRDNSNSINVFSSDLNGTPTTQTILASGTAAGDPAGYVAAGASRVVYRDTSRHLREIFFQNGTWSEWDMSKYLAAPDAITDPKPYVAGDGWPHLVYRDAGGHIDDFYMDTTGWRLQDLSAASQANPPGTEQNPPMGYVAGGASRVVFRDINNQVVEIYFFGGAWHQWLMTGISGAPIADSDPQGYADTDGLPRVVYRDIGSKDVGSHIHELRMNSSGWQHTDITLAAGAPSAAGNPMGFVAGNAPRVIYRGVDGHLHEIVWWSGAWVHNDLSLVRGALSVVDDPRGFVGSDGIPRIEYKGPDNQLHELYYSAGWIHRDY</sequence>
<evidence type="ECO:0000256" key="1">
    <source>
        <dbReference type="SAM" id="SignalP"/>
    </source>
</evidence>
<comment type="caution">
    <text evidence="2">The sequence shown here is derived from an EMBL/GenBank/DDBJ whole genome shotgun (WGS) entry which is preliminary data.</text>
</comment>
<gene>
    <name evidence="2" type="ORF">DVJ77_13940</name>
</gene>
<keyword evidence="3" id="KW-1185">Reference proteome</keyword>
<name>A0A369UKH3_9GAMM</name>
<protein>
    <submittedName>
        <fullName evidence="2">Uncharacterized protein</fullName>
    </submittedName>
</protein>